<dbReference type="GO" id="GO:0003824">
    <property type="term" value="F:catalytic activity"/>
    <property type="evidence" value="ECO:0007669"/>
    <property type="project" value="InterPro"/>
</dbReference>
<keyword evidence="3" id="KW-1185">Reference proteome</keyword>
<proteinExistence type="predicted"/>
<evidence type="ECO:0000313" key="3">
    <source>
        <dbReference type="Proteomes" id="UP000192790"/>
    </source>
</evidence>
<sequence length="193" mass="20889">MKELRVGVALCGSFCTFSQMIPEIKRLTELYETVIPILSETSASTDTRFGAAEDFIREIEALCGRKVIRSIPEAEPIGPQKLLDILVVAPCTGNTLAKLAMGITDTAVTMAAKAHLRNGRPLVIGISTNDALAGNARNLGELLCRRHVYFIPFRQDDPKGKPTSLVANLHLIPETIEEALKGEQLQPILAVGA</sequence>
<dbReference type="OrthoDB" id="9792688at2"/>
<organism evidence="2 3">
    <name type="scientific">Papillibacter cinnamivorans DSM 12816</name>
    <dbReference type="NCBI Taxonomy" id="1122930"/>
    <lineage>
        <taxon>Bacteria</taxon>
        <taxon>Bacillati</taxon>
        <taxon>Bacillota</taxon>
        <taxon>Clostridia</taxon>
        <taxon>Eubacteriales</taxon>
        <taxon>Oscillospiraceae</taxon>
        <taxon>Papillibacter</taxon>
    </lineage>
</organism>
<feature type="domain" description="Flavoprotein" evidence="1">
    <location>
        <begin position="5"/>
        <end position="165"/>
    </location>
</feature>
<evidence type="ECO:0000259" key="1">
    <source>
        <dbReference type="Pfam" id="PF02441"/>
    </source>
</evidence>
<dbReference type="Gene3D" id="3.40.50.1950">
    <property type="entry name" value="Flavin prenyltransferase-like"/>
    <property type="match status" value="1"/>
</dbReference>
<dbReference type="AlphaFoldDB" id="A0A1W2BX59"/>
<name>A0A1W2BX59_9FIRM</name>
<dbReference type="InterPro" id="IPR014214">
    <property type="entry name" value="Dipicolinic_acid_synth_B"/>
</dbReference>
<dbReference type="NCBIfam" id="NF006161">
    <property type="entry name" value="PRK08305.1"/>
    <property type="match status" value="1"/>
</dbReference>
<dbReference type="Pfam" id="PF02441">
    <property type="entry name" value="Flavoprotein"/>
    <property type="match status" value="1"/>
</dbReference>
<dbReference type="PIRSF" id="PIRSF001390">
    <property type="entry name" value="Dipicolinate_synth_subunit_B"/>
    <property type="match status" value="1"/>
</dbReference>
<dbReference type="InterPro" id="IPR003382">
    <property type="entry name" value="Flavoprotein"/>
</dbReference>
<dbReference type="STRING" id="1122930.SAMN02745168_2451"/>
<evidence type="ECO:0000313" key="2">
    <source>
        <dbReference type="EMBL" id="SMC77326.1"/>
    </source>
</evidence>
<reference evidence="2 3" key="1">
    <citation type="submission" date="2017-04" db="EMBL/GenBank/DDBJ databases">
        <authorList>
            <person name="Afonso C.L."/>
            <person name="Miller P.J."/>
            <person name="Scott M.A."/>
            <person name="Spackman E."/>
            <person name="Goraichik I."/>
            <person name="Dimitrov K.M."/>
            <person name="Suarez D.L."/>
            <person name="Swayne D.E."/>
        </authorList>
    </citation>
    <scope>NUCLEOTIDE SEQUENCE [LARGE SCALE GENOMIC DNA]</scope>
    <source>
        <strain evidence="2 3">DSM 12816</strain>
    </source>
</reference>
<dbReference type="Proteomes" id="UP000192790">
    <property type="component" value="Unassembled WGS sequence"/>
</dbReference>
<gene>
    <name evidence="2" type="ORF">SAMN02745168_2451</name>
</gene>
<dbReference type="InterPro" id="IPR036551">
    <property type="entry name" value="Flavin_trans-like"/>
</dbReference>
<protein>
    <submittedName>
        <fullName evidence="2">Dipicolinate synthase subunit B</fullName>
    </submittedName>
</protein>
<dbReference type="RefSeq" id="WP_084235122.1">
    <property type="nucleotide sequence ID" value="NZ_FWXW01000006.1"/>
</dbReference>
<dbReference type="EMBL" id="FWXW01000006">
    <property type="protein sequence ID" value="SMC77326.1"/>
    <property type="molecule type" value="Genomic_DNA"/>
</dbReference>
<dbReference type="NCBIfam" id="TIGR02852">
    <property type="entry name" value="spore_dpaB"/>
    <property type="match status" value="1"/>
</dbReference>
<dbReference type="SUPFAM" id="SSF52507">
    <property type="entry name" value="Homo-oligomeric flavin-containing Cys decarboxylases, HFCD"/>
    <property type="match status" value="1"/>
</dbReference>
<accession>A0A1W2BX59</accession>